<dbReference type="RefSeq" id="WP_012601733.1">
    <property type="nucleotide sequence ID" value="NC_011745.1"/>
</dbReference>
<dbReference type="GO" id="GO:0003677">
    <property type="term" value="F:DNA binding"/>
    <property type="evidence" value="ECO:0007669"/>
    <property type="project" value="UniProtKB-KW"/>
</dbReference>
<evidence type="ECO:0000256" key="3">
    <source>
        <dbReference type="ARBA" id="ARBA00023125"/>
    </source>
</evidence>
<dbReference type="Pfam" id="PF01420">
    <property type="entry name" value="Methylase_S"/>
    <property type="match status" value="1"/>
</dbReference>
<evidence type="ECO:0000313" key="6">
    <source>
        <dbReference type="Proteomes" id="UP000000748"/>
    </source>
</evidence>
<dbReference type="InterPro" id="IPR000055">
    <property type="entry name" value="Restrct_endonuc_typeI_TRD"/>
</dbReference>
<keyword evidence="2" id="KW-0680">Restriction system</keyword>
<sequence length="334" mass="37706">MIRRLQMLLGNLFYIRNGISMSGMKVCHCSFPDSVPVLRPASTQERTIAGWINRASVDECNIYPAGALFVSTNGEGSHSYSYVSSFEFVCNTDISVLIPKKDMGLFEKIYYSRCITMNRYLFSYGRKPKGKRLKHIELPDIIPDWVMNLSASMNEVRDGFELLMSGNVQGFNICCRHGNNYPEQKLIPLSELFDVNYGLNLELNKLEKDSSGINFVSRTSKNNGVSARVKLIDGISPLPAGVLTVAAGGSVMETFVQDSPFYSGRDLYWLRPKFELTLEEKLYYCSCIRRNRHKYSYGRQANRTLKNLLVPSLDSVPAWVYGVTGKIISELSES</sequence>
<dbReference type="HOGENOM" id="CLU_846903_0_0_6"/>
<keyword evidence="5" id="KW-0378">Hydrolase</keyword>
<dbReference type="Proteomes" id="UP000000748">
    <property type="component" value="Chromosome"/>
</dbReference>
<evidence type="ECO:0000256" key="2">
    <source>
        <dbReference type="ARBA" id="ARBA00022747"/>
    </source>
</evidence>
<reference evidence="6" key="1">
    <citation type="journal article" date="2009" name="PLoS Genet.">
        <title>Organised genome dynamics in the Escherichia coli species results in highly diverse adaptive paths.</title>
        <authorList>
            <person name="Touchon M."/>
            <person name="Hoede C."/>
            <person name="Tenaillon O."/>
            <person name="Barbe V."/>
            <person name="Baeriswyl S."/>
            <person name="Bidet P."/>
            <person name="Bingen E."/>
            <person name="Bonacorsi S."/>
            <person name="Bouchier C."/>
            <person name="Bouvet O."/>
            <person name="Calteau A."/>
            <person name="Chiapello H."/>
            <person name="Clermont O."/>
            <person name="Cruveiller S."/>
            <person name="Danchin A."/>
            <person name="Diard M."/>
            <person name="Dossat C."/>
            <person name="Karoui M.E."/>
            <person name="Frapy E."/>
            <person name="Garry L."/>
            <person name="Ghigo J.M."/>
            <person name="Gilles A.M."/>
            <person name="Johnson J."/>
            <person name="Le Bouguenec C."/>
            <person name="Lescat M."/>
            <person name="Mangenot S."/>
            <person name="Martinez-Jehanne V."/>
            <person name="Matic I."/>
            <person name="Nassif X."/>
            <person name="Oztas S."/>
            <person name="Petit M.A."/>
            <person name="Pichon C."/>
            <person name="Rouy Z."/>
            <person name="Ruf C.S."/>
            <person name="Schneider D."/>
            <person name="Tourret J."/>
            <person name="Vacherie B."/>
            <person name="Vallenet D."/>
            <person name="Medigue C."/>
            <person name="Rocha E.P.C."/>
            <person name="Denamur E."/>
        </authorList>
    </citation>
    <scope>NUCLEOTIDE SEQUENCE [LARGE SCALE GENOMIC DNA]</scope>
    <source>
        <strain evidence="6">ED1a</strain>
    </source>
</reference>
<dbReference type="REBASE" id="19705">
    <property type="entry name" value="S.EcoEDORF3546P"/>
</dbReference>
<dbReference type="EMBL" id="CU928162">
    <property type="protein sequence ID" value="CAR09698.2"/>
    <property type="molecule type" value="Genomic_DNA"/>
</dbReference>
<accession>B7N030</accession>
<dbReference type="EC" id="3.1.21.-" evidence="5"/>
<proteinExistence type="inferred from homology"/>
<dbReference type="GO" id="GO:0009307">
    <property type="term" value="P:DNA restriction-modification system"/>
    <property type="evidence" value="ECO:0007669"/>
    <property type="project" value="UniProtKB-KW"/>
</dbReference>
<evidence type="ECO:0000313" key="5">
    <source>
        <dbReference type="EMBL" id="CAR09698.2"/>
    </source>
</evidence>
<gene>
    <name evidence="5" type="ordered locus">ECED1_3546</name>
</gene>
<organism evidence="5 6">
    <name type="scientific">Escherichia coli O81 (strain ED1a)</name>
    <dbReference type="NCBI Taxonomy" id="585397"/>
    <lineage>
        <taxon>Bacteria</taxon>
        <taxon>Pseudomonadati</taxon>
        <taxon>Pseudomonadota</taxon>
        <taxon>Gammaproteobacteria</taxon>
        <taxon>Enterobacterales</taxon>
        <taxon>Enterobacteriaceae</taxon>
        <taxon>Escherichia</taxon>
    </lineage>
</organism>
<feature type="domain" description="Type I restriction modification DNA specificity" evidence="4">
    <location>
        <begin position="188"/>
        <end position="296"/>
    </location>
</feature>
<evidence type="ECO:0000256" key="1">
    <source>
        <dbReference type="ARBA" id="ARBA00010923"/>
    </source>
</evidence>
<dbReference type="GO" id="GO:0016787">
    <property type="term" value="F:hydrolase activity"/>
    <property type="evidence" value="ECO:0007669"/>
    <property type="project" value="UniProtKB-KW"/>
</dbReference>
<comment type="similarity">
    <text evidence="1">Belongs to the type-I restriction system S methylase family.</text>
</comment>
<name>B7N030_ECO81</name>
<evidence type="ECO:0000259" key="4">
    <source>
        <dbReference type="Pfam" id="PF01420"/>
    </source>
</evidence>
<keyword evidence="3" id="KW-0238">DNA-binding</keyword>
<protein>
    <submittedName>
        <fullName evidence="5">Restriction enzyme beta subunit</fullName>
        <ecNumber evidence="5">3.1.21.-</ecNumber>
    </submittedName>
</protein>
<dbReference type="InterPro" id="IPR044946">
    <property type="entry name" value="Restrct_endonuc_typeI_TRD_sf"/>
</dbReference>
<dbReference type="AlphaFoldDB" id="B7N030"/>
<dbReference type="KEGG" id="ecq:ECED1_3546"/>
<dbReference type="SUPFAM" id="SSF116734">
    <property type="entry name" value="DNA methylase specificity domain"/>
    <property type="match status" value="2"/>
</dbReference>
<dbReference type="Gene3D" id="3.90.220.20">
    <property type="entry name" value="DNA methylase specificity domains"/>
    <property type="match status" value="1"/>
</dbReference>